<evidence type="ECO:0000256" key="4">
    <source>
        <dbReference type="ARBA" id="ARBA00022692"/>
    </source>
</evidence>
<keyword evidence="14" id="KW-1185">Reference proteome</keyword>
<keyword evidence="5 12" id="KW-0999">Mitochondrion inner membrane</keyword>
<dbReference type="Proteomes" id="UP000198341">
    <property type="component" value="Chromosome 1"/>
</dbReference>
<dbReference type="eggNOG" id="ENOG502S9AK">
    <property type="taxonomic scope" value="Eukaryota"/>
</dbReference>
<dbReference type="OrthoDB" id="18577at2759"/>
<comment type="similarity">
    <text evidence="2 12">Belongs to the CybS family.</text>
</comment>
<dbReference type="STRING" id="41875.K8E9Y6"/>
<dbReference type="PANTHER" id="PTHR13337">
    <property type="entry name" value="SUCCINATE DEHYDROGENASE"/>
    <property type="match status" value="1"/>
</dbReference>
<dbReference type="InterPro" id="IPR007992">
    <property type="entry name" value="CybS"/>
</dbReference>
<evidence type="ECO:0000256" key="3">
    <source>
        <dbReference type="ARBA" id="ARBA00022448"/>
    </source>
</evidence>
<dbReference type="GeneID" id="19018256"/>
<protein>
    <recommendedName>
        <fullName evidence="12">Succinate dehydrogenase [ubiquinone] cytochrome b small subunit</fullName>
    </recommendedName>
</protein>
<organism evidence="13 14">
    <name type="scientific">Bathycoccus prasinos</name>
    <dbReference type="NCBI Taxonomy" id="41875"/>
    <lineage>
        <taxon>Eukaryota</taxon>
        <taxon>Viridiplantae</taxon>
        <taxon>Chlorophyta</taxon>
        <taxon>Mamiellophyceae</taxon>
        <taxon>Mamiellales</taxon>
        <taxon>Bathycoccaceae</taxon>
        <taxon>Bathycoccus</taxon>
    </lineage>
</organism>
<keyword evidence="9 12" id="KW-0472">Membrane</keyword>
<dbReference type="Pfam" id="PF05328">
    <property type="entry name" value="CybS"/>
    <property type="match status" value="1"/>
</dbReference>
<sequence length="108" mass="11527">MAGLLQGDRGKMMMKIYHGSSFALAGLVPAAMVIRDGNLPVDLALGVALPVHSHIGLNFVISDYVPKSARLPARASVLGVTVATLYGLFQLNMYGEGVSKTAKRLWRS</sequence>
<reference evidence="13 14" key="1">
    <citation type="submission" date="2011-10" db="EMBL/GenBank/DDBJ databases">
        <authorList>
            <person name="Genoscope - CEA"/>
        </authorList>
    </citation>
    <scope>NUCLEOTIDE SEQUENCE [LARGE SCALE GENOMIC DNA]</scope>
    <source>
        <strain evidence="13 14">RCC 1105</strain>
    </source>
</reference>
<evidence type="ECO:0000256" key="1">
    <source>
        <dbReference type="ARBA" id="ARBA00004448"/>
    </source>
</evidence>
<dbReference type="RefSeq" id="XP_007515632.1">
    <property type="nucleotide sequence ID" value="XM_007515570.1"/>
</dbReference>
<keyword evidence="7 12" id="KW-1133">Transmembrane helix</keyword>
<evidence type="ECO:0000256" key="8">
    <source>
        <dbReference type="ARBA" id="ARBA00023128"/>
    </source>
</evidence>
<keyword evidence="3" id="KW-0813">Transport</keyword>
<feature type="transmembrane region" description="Helical" evidence="12">
    <location>
        <begin position="73"/>
        <end position="94"/>
    </location>
</feature>
<feature type="transmembrane region" description="Helical" evidence="12">
    <location>
        <begin position="41"/>
        <end position="61"/>
    </location>
</feature>
<accession>K8E9Y6</accession>
<feature type="transmembrane region" description="Helical" evidence="12">
    <location>
        <begin position="16"/>
        <end position="34"/>
    </location>
</feature>
<evidence type="ECO:0000256" key="2">
    <source>
        <dbReference type="ARBA" id="ARBA00007294"/>
    </source>
</evidence>
<dbReference type="KEGG" id="bpg:Bathy01g05210"/>
<proteinExistence type="inferred from homology"/>
<dbReference type="GO" id="GO:0048039">
    <property type="term" value="F:ubiquinone binding"/>
    <property type="evidence" value="ECO:0007669"/>
    <property type="project" value="TreeGrafter"/>
</dbReference>
<evidence type="ECO:0000256" key="5">
    <source>
        <dbReference type="ARBA" id="ARBA00022792"/>
    </source>
</evidence>
<evidence type="ECO:0000256" key="12">
    <source>
        <dbReference type="RuleBase" id="RU364031"/>
    </source>
</evidence>
<feature type="binding site" description="axial binding residue" evidence="11">
    <location>
        <position position="52"/>
    </location>
    <ligand>
        <name>heme b</name>
        <dbReference type="ChEBI" id="CHEBI:60344"/>
        <note>ligand shared with SDHC</note>
    </ligand>
    <ligandPart>
        <name>Fe</name>
        <dbReference type="ChEBI" id="CHEBI:18248"/>
    </ligandPart>
</feature>
<dbReference type="PANTHER" id="PTHR13337:SF2">
    <property type="entry name" value="SUCCINATE DEHYDROGENASE [UBIQUINONE] CYTOCHROME B SMALL SUBUNIT, MITOCHONDRIAL"/>
    <property type="match status" value="1"/>
</dbReference>
<dbReference type="GO" id="GO:0046872">
    <property type="term" value="F:metal ion binding"/>
    <property type="evidence" value="ECO:0007669"/>
    <property type="project" value="UniProtKB-KW"/>
</dbReference>
<dbReference type="GO" id="GO:0006099">
    <property type="term" value="P:tricarboxylic acid cycle"/>
    <property type="evidence" value="ECO:0007669"/>
    <property type="project" value="TreeGrafter"/>
</dbReference>
<dbReference type="GO" id="GO:0020037">
    <property type="term" value="F:heme binding"/>
    <property type="evidence" value="ECO:0007669"/>
    <property type="project" value="TreeGrafter"/>
</dbReference>
<evidence type="ECO:0000256" key="11">
    <source>
        <dbReference type="PIRSR" id="PIRSR607992-2"/>
    </source>
</evidence>
<dbReference type="EMBL" id="FO082278">
    <property type="protein sequence ID" value="CCO14511.1"/>
    <property type="molecule type" value="Genomic_DNA"/>
</dbReference>
<keyword evidence="4 12" id="KW-0812">Transmembrane</keyword>
<dbReference type="GO" id="GO:0005743">
    <property type="term" value="C:mitochondrial inner membrane"/>
    <property type="evidence" value="ECO:0007669"/>
    <property type="project" value="UniProtKB-SubCell"/>
</dbReference>
<dbReference type="InterPro" id="IPR034804">
    <property type="entry name" value="SQR/QFR_C/D"/>
</dbReference>
<gene>
    <name evidence="13" type="ORF">Bathy01g05210</name>
</gene>
<evidence type="ECO:0000256" key="10">
    <source>
        <dbReference type="PIRSR" id="PIRSR607992-1"/>
    </source>
</evidence>
<evidence type="ECO:0000256" key="9">
    <source>
        <dbReference type="ARBA" id="ARBA00023136"/>
    </source>
</evidence>
<evidence type="ECO:0000256" key="7">
    <source>
        <dbReference type="ARBA" id="ARBA00022989"/>
    </source>
</evidence>
<feature type="binding site" evidence="10">
    <location>
        <position position="64"/>
    </location>
    <ligand>
        <name>a ubiquinone</name>
        <dbReference type="ChEBI" id="CHEBI:16389"/>
        <note>ligand shared with IP/SDHB</note>
    </ligand>
</feature>
<keyword evidence="11" id="KW-0479">Metal-binding</keyword>
<evidence type="ECO:0000313" key="13">
    <source>
        <dbReference type="EMBL" id="CCO14511.1"/>
    </source>
</evidence>
<comment type="subcellular location">
    <subcellularLocation>
        <location evidence="1 12">Mitochondrion inner membrane</location>
        <topology evidence="1 12">Multi-pass membrane protein</topology>
    </subcellularLocation>
</comment>
<evidence type="ECO:0000256" key="6">
    <source>
        <dbReference type="ARBA" id="ARBA00022946"/>
    </source>
</evidence>
<evidence type="ECO:0000313" key="14">
    <source>
        <dbReference type="Proteomes" id="UP000198341"/>
    </source>
</evidence>
<dbReference type="Gene3D" id="1.20.1300.10">
    <property type="entry name" value="Fumarate reductase/succinate dehydrogenase, transmembrane subunit"/>
    <property type="match status" value="1"/>
</dbReference>
<dbReference type="GO" id="GO:0006121">
    <property type="term" value="P:mitochondrial electron transport, succinate to ubiquinone"/>
    <property type="evidence" value="ECO:0007669"/>
    <property type="project" value="TreeGrafter"/>
</dbReference>
<keyword evidence="8 12" id="KW-0496">Mitochondrion</keyword>
<keyword evidence="6 12" id="KW-0809">Transit peptide</keyword>
<dbReference type="AlphaFoldDB" id="K8E9Y6"/>
<keyword evidence="11" id="KW-0408">Iron</keyword>
<name>K8E9Y6_9CHLO</name>